<evidence type="ECO:0000313" key="8">
    <source>
        <dbReference type="EMBL" id="UOF01959.1"/>
    </source>
</evidence>
<proteinExistence type="predicted"/>
<feature type="transmembrane region" description="Helical" evidence="6">
    <location>
        <begin position="132"/>
        <end position="153"/>
    </location>
</feature>
<gene>
    <name evidence="8" type="ORF">MNR06_03200</name>
</gene>
<sequence length="356" mass="40192">MKLQKDPLSMAEKFIKIQALYGFLELEPFILLGCLIAITWVFYKFFLREASEERHRSLRNHFKVLIRHYIILSFLFLAFIFLQTSEAQLASLAKLTPYIAILTFIWGNIVFVKTSRLIVLQYLFLGSMKHGVPLLLVNIFSLLLSIVLVLWGLGFIFNLQIGPMIATSAAVSVILGLALQDTLGNLFAGISLQLDRNFEIGNWLEIVNGSGKTVGQVREITWRSTTLLGWSDELIILPNRFMANATIFNFSPPENPIVRRNVFRLAYGENVTLAKEVIEKAVAGIGEIRGIPTPWAYVSDTTEHWIELKVIYFIDSYGSQYNIGDKVMVRGMEALNTAGVKLARQVLELSDTTARP</sequence>
<evidence type="ECO:0000256" key="2">
    <source>
        <dbReference type="ARBA" id="ARBA00022475"/>
    </source>
</evidence>
<dbReference type="Gene3D" id="3.30.70.100">
    <property type="match status" value="1"/>
</dbReference>
<evidence type="ECO:0000256" key="4">
    <source>
        <dbReference type="ARBA" id="ARBA00022989"/>
    </source>
</evidence>
<evidence type="ECO:0000259" key="7">
    <source>
        <dbReference type="Pfam" id="PF00924"/>
    </source>
</evidence>
<dbReference type="SUPFAM" id="SSF50182">
    <property type="entry name" value="Sm-like ribonucleoproteins"/>
    <property type="match status" value="1"/>
</dbReference>
<dbReference type="PANTHER" id="PTHR30221">
    <property type="entry name" value="SMALL-CONDUCTANCE MECHANOSENSITIVE CHANNEL"/>
    <property type="match status" value="1"/>
</dbReference>
<comment type="subcellular location">
    <subcellularLocation>
        <location evidence="1">Cell membrane</location>
        <topology evidence="1">Multi-pass membrane protein</topology>
    </subcellularLocation>
</comment>
<protein>
    <submittedName>
        <fullName evidence="8">Mechanosensitive ion channel family protein</fullName>
    </submittedName>
</protein>
<dbReference type="Gene3D" id="2.30.30.60">
    <property type="match status" value="1"/>
</dbReference>
<feature type="transmembrane region" description="Helical" evidence="6">
    <location>
        <begin position="95"/>
        <end position="112"/>
    </location>
</feature>
<keyword evidence="5 6" id="KW-0472">Membrane</keyword>
<organism evidence="8 9">
    <name type="scientific">Bdellovibrio reynosensis</name>
    <dbReference type="NCBI Taxonomy" id="2835041"/>
    <lineage>
        <taxon>Bacteria</taxon>
        <taxon>Pseudomonadati</taxon>
        <taxon>Bdellovibrionota</taxon>
        <taxon>Bdellovibrionia</taxon>
        <taxon>Bdellovibrionales</taxon>
        <taxon>Pseudobdellovibrionaceae</taxon>
        <taxon>Bdellovibrio</taxon>
    </lineage>
</organism>
<evidence type="ECO:0000256" key="5">
    <source>
        <dbReference type="ARBA" id="ARBA00023136"/>
    </source>
</evidence>
<dbReference type="InterPro" id="IPR006685">
    <property type="entry name" value="MscS_channel_2nd"/>
</dbReference>
<name>A0ABY4CB66_9BACT</name>
<accession>A0ABY4CB66</accession>
<dbReference type="InterPro" id="IPR011066">
    <property type="entry name" value="MscS_channel_C_sf"/>
</dbReference>
<dbReference type="PANTHER" id="PTHR30221:SF1">
    <property type="entry name" value="SMALL-CONDUCTANCE MECHANOSENSITIVE CHANNEL"/>
    <property type="match status" value="1"/>
</dbReference>
<keyword evidence="9" id="KW-1185">Reference proteome</keyword>
<feature type="transmembrane region" description="Helical" evidence="6">
    <location>
        <begin position="64"/>
        <end position="83"/>
    </location>
</feature>
<keyword evidence="4 6" id="KW-1133">Transmembrane helix</keyword>
<keyword evidence="3 6" id="KW-0812">Transmembrane</keyword>
<dbReference type="InterPro" id="IPR010920">
    <property type="entry name" value="LSM_dom_sf"/>
</dbReference>
<evidence type="ECO:0000256" key="6">
    <source>
        <dbReference type="SAM" id="Phobius"/>
    </source>
</evidence>
<feature type="transmembrane region" description="Helical" evidence="6">
    <location>
        <begin position="20"/>
        <end position="43"/>
    </location>
</feature>
<dbReference type="Gene3D" id="1.10.287.1260">
    <property type="match status" value="1"/>
</dbReference>
<dbReference type="Pfam" id="PF00924">
    <property type="entry name" value="MS_channel_2nd"/>
    <property type="match status" value="1"/>
</dbReference>
<dbReference type="Proteomes" id="UP000830116">
    <property type="component" value="Chromosome"/>
</dbReference>
<dbReference type="SUPFAM" id="SSF82689">
    <property type="entry name" value="Mechanosensitive channel protein MscS (YggB), C-terminal domain"/>
    <property type="match status" value="1"/>
</dbReference>
<dbReference type="InterPro" id="IPR045275">
    <property type="entry name" value="MscS_archaea/bacteria_type"/>
</dbReference>
<dbReference type="RefSeq" id="WP_243538578.1">
    <property type="nucleotide sequence ID" value="NZ_CP093442.1"/>
</dbReference>
<dbReference type="InterPro" id="IPR023408">
    <property type="entry name" value="MscS_beta-dom_sf"/>
</dbReference>
<reference evidence="8" key="1">
    <citation type="submission" date="2022-03" db="EMBL/GenBank/DDBJ databases">
        <title>Genome Identification and Characterization of new species Bdellovibrio reynosense LBG001 sp. nov. from a Mexico soil sample.</title>
        <authorList>
            <person name="Camilli A."/>
            <person name="Ajao Y."/>
            <person name="Guo X."/>
        </authorList>
    </citation>
    <scope>NUCLEOTIDE SEQUENCE</scope>
    <source>
        <strain evidence="8">LBG001</strain>
    </source>
</reference>
<evidence type="ECO:0000256" key="3">
    <source>
        <dbReference type="ARBA" id="ARBA00022692"/>
    </source>
</evidence>
<keyword evidence="2" id="KW-1003">Cell membrane</keyword>
<dbReference type="EMBL" id="CP093442">
    <property type="protein sequence ID" value="UOF01959.1"/>
    <property type="molecule type" value="Genomic_DNA"/>
</dbReference>
<evidence type="ECO:0000256" key="1">
    <source>
        <dbReference type="ARBA" id="ARBA00004651"/>
    </source>
</evidence>
<evidence type="ECO:0000313" key="9">
    <source>
        <dbReference type="Proteomes" id="UP000830116"/>
    </source>
</evidence>
<feature type="domain" description="Mechanosensitive ion channel MscS" evidence="7">
    <location>
        <begin position="181"/>
        <end position="251"/>
    </location>
</feature>